<protein>
    <submittedName>
        <fullName evidence="1">Uncharacterized protein</fullName>
    </submittedName>
</protein>
<proteinExistence type="predicted"/>
<dbReference type="AlphaFoldDB" id="A0A2X0SAI7"/>
<gene>
    <name evidence="1" type="ORF">NITFAB_0060</name>
</gene>
<sequence length="54" mass="6269">MYLQLITFRAIRILHADSTNSGIQSRKTFYSNIPVTQALFFKNSFYTGLQPIQK</sequence>
<accession>A0A2X0SAI7</accession>
<evidence type="ECO:0000313" key="1">
    <source>
        <dbReference type="EMBL" id="SPS04471.1"/>
    </source>
</evidence>
<name>A0A2X0SAI7_9PROT</name>
<organism evidence="1">
    <name type="scientific">Candidatus Nitrotoga fabula</name>
    <dbReference type="NCBI Taxonomy" id="2182327"/>
    <lineage>
        <taxon>Bacteria</taxon>
        <taxon>Pseudomonadati</taxon>
        <taxon>Pseudomonadota</taxon>
        <taxon>Betaproteobacteria</taxon>
        <taxon>Nitrosomonadales</taxon>
        <taxon>Gallionellaceae</taxon>
        <taxon>Candidatus Nitrotoga</taxon>
    </lineage>
</organism>
<dbReference type="EMBL" id="LS423452">
    <property type="protein sequence ID" value="SPS04471.1"/>
    <property type="molecule type" value="Genomic_DNA"/>
</dbReference>
<reference evidence="1" key="1">
    <citation type="submission" date="2018-05" db="EMBL/GenBank/DDBJ databases">
        <authorList>
            <person name="Lanie J.A."/>
            <person name="Ng W.-L."/>
            <person name="Kazmierczak K.M."/>
            <person name="Andrzejewski T.M."/>
            <person name="Davidsen T.M."/>
            <person name="Wayne K.J."/>
            <person name="Tettelin H."/>
            <person name="Glass J.I."/>
            <person name="Rusch D."/>
            <person name="Podicherti R."/>
            <person name="Tsui H.-C.T."/>
            <person name="Winkler M.E."/>
        </authorList>
    </citation>
    <scope>NUCLEOTIDE SEQUENCE</scope>
    <source>
        <strain evidence="1">KNB</strain>
    </source>
</reference>